<evidence type="ECO:0000313" key="3">
    <source>
        <dbReference type="EMBL" id="QMU29890.1"/>
    </source>
</evidence>
<protein>
    <submittedName>
        <fullName evidence="3">Nuclear transport factor 2 family protein</fullName>
    </submittedName>
</protein>
<dbReference type="RefSeq" id="WP_182412350.1">
    <property type="nucleotide sequence ID" value="NZ_CP055153.1"/>
</dbReference>
<name>A0A7L7LAP1_9BACT</name>
<keyword evidence="1" id="KW-0732">Signal</keyword>
<dbReference type="Gene3D" id="3.10.450.50">
    <property type="match status" value="1"/>
</dbReference>
<dbReference type="AlphaFoldDB" id="A0A7L7LAP1"/>
<organism evidence="3 4">
    <name type="scientific">Adhaeribacter radiodurans</name>
    <dbReference type="NCBI Taxonomy" id="2745197"/>
    <lineage>
        <taxon>Bacteria</taxon>
        <taxon>Pseudomonadati</taxon>
        <taxon>Bacteroidota</taxon>
        <taxon>Cytophagia</taxon>
        <taxon>Cytophagales</taxon>
        <taxon>Hymenobacteraceae</taxon>
        <taxon>Adhaeribacter</taxon>
    </lineage>
</organism>
<evidence type="ECO:0000259" key="2">
    <source>
        <dbReference type="Pfam" id="PF14534"/>
    </source>
</evidence>
<evidence type="ECO:0000313" key="4">
    <source>
        <dbReference type="Proteomes" id="UP000514509"/>
    </source>
</evidence>
<gene>
    <name evidence="3" type="ORF">HUW48_18505</name>
</gene>
<dbReference type="Pfam" id="PF14534">
    <property type="entry name" value="DUF4440"/>
    <property type="match status" value="1"/>
</dbReference>
<dbReference type="InterPro" id="IPR032710">
    <property type="entry name" value="NTF2-like_dom_sf"/>
</dbReference>
<sequence>MKNWLLLFLLTSGSVYYSFGQAINTTSDKNQKIIAEIKRLMDYELKLVLHQDTTAMEQFYPDDMVVTNPFNQFIDKRKVMERVKSDIIKYTSYEKKVDYFHVEGENTVVVIGSEVVVPTTDANRTDAGKIVNRRFTEVWMKRGKDWKKVVRHANNIIN</sequence>
<dbReference type="KEGG" id="add:HUW48_18505"/>
<keyword evidence="4" id="KW-1185">Reference proteome</keyword>
<dbReference type="EMBL" id="CP055153">
    <property type="protein sequence ID" value="QMU29890.1"/>
    <property type="molecule type" value="Genomic_DNA"/>
</dbReference>
<dbReference type="Proteomes" id="UP000514509">
    <property type="component" value="Chromosome"/>
</dbReference>
<feature type="domain" description="DUF4440" evidence="2">
    <location>
        <begin position="46"/>
        <end position="147"/>
    </location>
</feature>
<proteinExistence type="predicted"/>
<feature type="signal peptide" evidence="1">
    <location>
        <begin position="1"/>
        <end position="17"/>
    </location>
</feature>
<evidence type="ECO:0000256" key="1">
    <source>
        <dbReference type="SAM" id="SignalP"/>
    </source>
</evidence>
<feature type="chain" id="PRO_5029706079" evidence="1">
    <location>
        <begin position="18"/>
        <end position="158"/>
    </location>
</feature>
<accession>A0A7L7LAP1</accession>
<reference evidence="3 4" key="2">
    <citation type="submission" date="2020-08" db="EMBL/GenBank/DDBJ databases">
        <title>Adhaeribacter dokdonensis sp. nov., isolated from the rhizosphere of Elymus tsukushiensis, a plant native to the Dokdo Islands, Republic of Korea.</title>
        <authorList>
            <person name="Ghim S.Y."/>
        </authorList>
    </citation>
    <scope>NUCLEOTIDE SEQUENCE [LARGE SCALE GENOMIC DNA]</scope>
    <source>
        <strain evidence="3 4">KUDC8001</strain>
    </source>
</reference>
<dbReference type="InterPro" id="IPR027843">
    <property type="entry name" value="DUF4440"/>
</dbReference>
<reference evidence="3 4" key="1">
    <citation type="submission" date="2020-06" db="EMBL/GenBank/DDBJ databases">
        <authorList>
            <person name="Hwang Y.J."/>
        </authorList>
    </citation>
    <scope>NUCLEOTIDE SEQUENCE [LARGE SCALE GENOMIC DNA]</scope>
    <source>
        <strain evidence="3 4">KUDC8001</strain>
    </source>
</reference>
<dbReference type="SUPFAM" id="SSF54427">
    <property type="entry name" value="NTF2-like"/>
    <property type="match status" value="1"/>
</dbReference>